<evidence type="ECO:0000313" key="3">
    <source>
        <dbReference type="Proteomes" id="UP001165422"/>
    </source>
</evidence>
<evidence type="ECO:0000256" key="1">
    <source>
        <dbReference type="SAM" id="MobiDB-lite"/>
    </source>
</evidence>
<evidence type="ECO:0000313" key="2">
    <source>
        <dbReference type="EMBL" id="MCC9293518.1"/>
    </source>
</evidence>
<comment type="caution">
    <text evidence="2">The sequence shown here is derived from an EMBL/GenBank/DDBJ whole genome shotgun (WGS) entry which is preliminary data.</text>
</comment>
<accession>A0ABS8N160</accession>
<keyword evidence="3" id="KW-1185">Reference proteome</keyword>
<dbReference type="Pfam" id="PF06685">
    <property type="entry name" value="DUF1186"/>
    <property type="match status" value="1"/>
</dbReference>
<feature type="region of interest" description="Disordered" evidence="1">
    <location>
        <begin position="251"/>
        <end position="283"/>
    </location>
</feature>
<protein>
    <submittedName>
        <fullName evidence="2">DUF1186 family protein</fullName>
    </submittedName>
</protein>
<reference evidence="2" key="1">
    <citation type="submission" date="2021-11" db="EMBL/GenBank/DDBJ databases">
        <authorList>
            <person name="Qingchun L."/>
            <person name="Dong Z."/>
            <person name="Zongwei Q."/>
            <person name="Jia Z."/>
            <person name="Duotao L."/>
        </authorList>
    </citation>
    <scope>NUCLEOTIDE SEQUENCE</scope>
    <source>
        <strain evidence="2">WLY-B-L2</strain>
    </source>
</reference>
<dbReference type="EMBL" id="JAJJPB010000001">
    <property type="protein sequence ID" value="MCC9293518.1"/>
    <property type="molecule type" value="Genomic_DNA"/>
</dbReference>
<name>A0ABS8N160_9CLOT</name>
<gene>
    <name evidence="2" type="ORF">LN736_01330</name>
</gene>
<sequence>MNKLLEQIQYYNNRFPKEQLREIINKKEEFIPDLLEILMYTKENYEEVIGKENYFGHIYAIYLLAQFREKKSFPLIMDLISLPGDIPFGVLGDTITEDLDRIIASVCDSDVEPIKRLIENSNINEYVRVSAIRVFLVLFSQKIVSRSEVIEYYKTLFNGGLERKFSQVWGGLISACCDIKAFELLEDIKEVFDEELIEPSFISREDVKFNIPRGSKDEKVILKGTQYSFIEDTIKELEWWACFQERDTYPQKAKKGSNINKNNKKRKNKRKQAKASKKKQRKK</sequence>
<organism evidence="2 3">
    <name type="scientific">Clostridium aromativorans</name>
    <dbReference type="NCBI Taxonomy" id="2836848"/>
    <lineage>
        <taxon>Bacteria</taxon>
        <taxon>Bacillati</taxon>
        <taxon>Bacillota</taxon>
        <taxon>Clostridia</taxon>
        <taxon>Eubacteriales</taxon>
        <taxon>Clostridiaceae</taxon>
        <taxon>Clostridium</taxon>
    </lineage>
</organism>
<proteinExistence type="predicted"/>
<dbReference type="Proteomes" id="UP001165422">
    <property type="component" value="Unassembled WGS sequence"/>
</dbReference>
<dbReference type="InterPro" id="IPR010602">
    <property type="entry name" value="DUF1186"/>
</dbReference>
<feature type="compositionally biased region" description="Basic residues" evidence="1">
    <location>
        <begin position="262"/>
        <end position="283"/>
    </location>
</feature>
<dbReference type="RefSeq" id="WP_229980538.1">
    <property type="nucleotide sequence ID" value="NZ_JAJJPB010000001.1"/>
</dbReference>